<proteinExistence type="predicted"/>
<dbReference type="InterPro" id="IPR037197">
    <property type="entry name" value="WWE_dom_sf"/>
</dbReference>
<comment type="caution">
    <text evidence="1">The sequence shown here is derived from an EMBL/GenBank/DDBJ whole genome shotgun (WGS) entry which is preliminary data.</text>
</comment>
<organism evidence="1 2">
    <name type="scientific">Chrysochromulina tobinii</name>
    <dbReference type="NCBI Taxonomy" id="1460289"/>
    <lineage>
        <taxon>Eukaryota</taxon>
        <taxon>Haptista</taxon>
        <taxon>Haptophyta</taxon>
        <taxon>Prymnesiophyceae</taxon>
        <taxon>Prymnesiales</taxon>
        <taxon>Chrysochromulinaceae</taxon>
        <taxon>Chrysochromulina</taxon>
    </lineage>
</organism>
<dbReference type="EMBL" id="JWZX01002138">
    <property type="protein sequence ID" value="KOO30867.1"/>
    <property type="molecule type" value="Genomic_DNA"/>
</dbReference>
<gene>
    <name evidence="1" type="ORF">Ctob_009660</name>
</gene>
<protein>
    <submittedName>
        <fullName evidence="1">Uncharacterized protein</fullName>
    </submittedName>
</protein>
<evidence type="ECO:0000313" key="1">
    <source>
        <dbReference type="EMBL" id="KOO30867.1"/>
    </source>
</evidence>
<dbReference type="Proteomes" id="UP000037460">
    <property type="component" value="Unassembled WGS sequence"/>
</dbReference>
<reference evidence="2" key="1">
    <citation type="journal article" date="2015" name="PLoS Genet.">
        <title>Genome Sequence and Transcriptome Analyses of Chrysochromulina tobin: Metabolic Tools for Enhanced Algal Fitness in the Prominent Order Prymnesiales (Haptophyceae).</title>
        <authorList>
            <person name="Hovde B.T."/>
            <person name="Deodato C.R."/>
            <person name="Hunsperger H.M."/>
            <person name="Ryken S.A."/>
            <person name="Yost W."/>
            <person name="Jha R.K."/>
            <person name="Patterson J."/>
            <person name="Monnat R.J. Jr."/>
            <person name="Barlow S.B."/>
            <person name="Starkenburg S.R."/>
            <person name="Cattolico R.A."/>
        </authorList>
    </citation>
    <scope>NUCLEOTIDE SEQUENCE</scope>
    <source>
        <strain evidence="2">CCMP291</strain>
    </source>
</reference>
<dbReference type="Gene3D" id="3.30.720.50">
    <property type="match status" value="1"/>
</dbReference>
<sequence length="256" mass="28857">MTQVVWLSVDPVRRKIDFYPRAIASRIEQSWKERDPRTASACVLGSDFFNATVHFHPSGSSYQTTPGISMGRAGFKQPGYRSVKRHVKQPEDPDRVVIFSKQVHGEWRIATSESESELRFDEQLPADSLLDGDFDTSVAGTFHPWSGLDLQSGAWDVPVVVWQWCLGVPEKQGNLMALSDAWWCPYLPDANAEMEHAFSAAADELDLTLPVISRRVKVVFTRDAAFAVQLDEARGKERAVRRVIKTVQDVKVMIDH</sequence>
<accession>A0A0M0JX21</accession>
<keyword evidence="2" id="KW-1185">Reference proteome</keyword>
<dbReference type="AlphaFoldDB" id="A0A0M0JX21"/>
<evidence type="ECO:0000313" key="2">
    <source>
        <dbReference type="Proteomes" id="UP000037460"/>
    </source>
</evidence>
<dbReference type="OrthoDB" id="10515015at2759"/>
<name>A0A0M0JX21_9EUKA</name>